<feature type="region of interest" description="Disordered" evidence="1">
    <location>
        <begin position="1"/>
        <end position="50"/>
    </location>
</feature>
<gene>
    <name evidence="2" type="ORF">PXEA_LOCUS33893</name>
</gene>
<feature type="compositionally biased region" description="Basic residues" evidence="1">
    <location>
        <begin position="1"/>
        <end position="10"/>
    </location>
</feature>
<dbReference type="EMBL" id="CAAALY010264981">
    <property type="protein sequence ID" value="VEL40453.1"/>
    <property type="molecule type" value="Genomic_DNA"/>
</dbReference>
<dbReference type="AlphaFoldDB" id="A0A3S5FGU8"/>
<name>A0A3S5FGU8_9PLAT</name>
<accession>A0A3S5FGU8</accession>
<dbReference type="Proteomes" id="UP000784294">
    <property type="component" value="Unassembled WGS sequence"/>
</dbReference>
<proteinExistence type="predicted"/>
<evidence type="ECO:0000313" key="2">
    <source>
        <dbReference type="EMBL" id="VEL40453.1"/>
    </source>
</evidence>
<evidence type="ECO:0000256" key="1">
    <source>
        <dbReference type="SAM" id="MobiDB-lite"/>
    </source>
</evidence>
<protein>
    <submittedName>
        <fullName evidence="2">Uncharacterized protein</fullName>
    </submittedName>
</protein>
<comment type="caution">
    <text evidence="2">The sequence shown here is derived from an EMBL/GenBank/DDBJ whole genome shotgun (WGS) entry which is preliminary data.</text>
</comment>
<sequence length="106" mass="11820">MHSLIRRYSHYRTSVASSQDRDKTQSGLTPLIGPRSARSCVRTGNKKQPAKMCDHAPMRLIYHVPQSPRDRNSAKGKRAVAAIKLFFYESWPRVPLGLGGTTAALI</sequence>
<evidence type="ECO:0000313" key="3">
    <source>
        <dbReference type="Proteomes" id="UP000784294"/>
    </source>
</evidence>
<keyword evidence="3" id="KW-1185">Reference proteome</keyword>
<reference evidence="2" key="1">
    <citation type="submission" date="2018-11" db="EMBL/GenBank/DDBJ databases">
        <authorList>
            <consortium name="Pathogen Informatics"/>
        </authorList>
    </citation>
    <scope>NUCLEOTIDE SEQUENCE</scope>
</reference>
<organism evidence="2 3">
    <name type="scientific">Protopolystoma xenopodis</name>
    <dbReference type="NCBI Taxonomy" id="117903"/>
    <lineage>
        <taxon>Eukaryota</taxon>
        <taxon>Metazoa</taxon>
        <taxon>Spiralia</taxon>
        <taxon>Lophotrochozoa</taxon>
        <taxon>Platyhelminthes</taxon>
        <taxon>Monogenea</taxon>
        <taxon>Polyopisthocotylea</taxon>
        <taxon>Polystomatidea</taxon>
        <taxon>Polystomatidae</taxon>
        <taxon>Protopolystoma</taxon>
    </lineage>
</organism>